<dbReference type="EMBL" id="LWCR01000018">
    <property type="protein sequence ID" value="OAN28885.1"/>
    <property type="molecule type" value="Genomic_DNA"/>
</dbReference>
<evidence type="ECO:0000256" key="4">
    <source>
        <dbReference type="ARBA" id="ARBA00022989"/>
    </source>
</evidence>
<keyword evidence="3 6" id="KW-0812">Transmembrane</keyword>
<dbReference type="GO" id="GO:0006825">
    <property type="term" value="P:copper ion transport"/>
    <property type="evidence" value="ECO:0007669"/>
    <property type="project" value="InterPro"/>
</dbReference>
<comment type="function">
    <text evidence="6">Involved in copper resistance.</text>
</comment>
<protein>
    <recommendedName>
        <fullName evidence="6">Copper resistance protein D</fullName>
    </recommendedName>
</protein>
<dbReference type="InterPro" id="IPR008457">
    <property type="entry name" value="Cu-R_CopD_dom"/>
</dbReference>
<feature type="transmembrane region" description="Helical" evidence="6">
    <location>
        <begin position="158"/>
        <end position="177"/>
    </location>
</feature>
<evidence type="ECO:0000256" key="3">
    <source>
        <dbReference type="ARBA" id="ARBA00022692"/>
    </source>
</evidence>
<evidence type="ECO:0000313" key="8">
    <source>
        <dbReference type="EMBL" id="OAN28885.1"/>
    </source>
</evidence>
<feature type="transmembrane region" description="Helical" evidence="6">
    <location>
        <begin position="232"/>
        <end position="257"/>
    </location>
</feature>
<feature type="transmembrane region" description="Helical" evidence="6">
    <location>
        <begin position="119"/>
        <end position="138"/>
    </location>
</feature>
<dbReference type="GO" id="GO:0005886">
    <property type="term" value="C:plasma membrane"/>
    <property type="evidence" value="ECO:0007669"/>
    <property type="project" value="UniProtKB-SubCell"/>
</dbReference>
<keyword evidence="5 6" id="KW-0472">Membrane</keyword>
<dbReference type="NCBIfam" id="NF033808">
    <property type="entry name" value="copper_CopD"/>
    <property type="match status" value="1"/>
</dbReference>
<gene>
    <name evidence="8" type="ORF">A4V15_19240</name>
</gene>
<name>A0A178LEJ6_9PSED</name>
<feature type="transmembrane region" description="Helical" evidence="6">
    <location>
        <begin position="198"/>
        <end position="220"/>
    </location>
</feature>
<evidence type="ECO:0000259" key="7">
    <source>
        <dbReference type="Pfam" id="PF05425"/>
    </source>
</evidence>
<dbReference type="PANTHER" id="PTHR34820:SF4">
    <property type="entry name" value="INNER MEMBRANE PROTEIN YEBZ"/>
    <property type="match status" value="1"/>
</dbReference>
<feature type="transmembrane region" description="Helical" evidence="6">
    <location>
        <begin position="41"/>
        <end position="64"/>
    </location>
</feature>
<dbReference type="InterPro" id="IPR047689">
    <property type="entry name" value="CopD"/>
</dbReference>
<feature type="transmembrane region" description="Helical" evidence="6">
    <location>
        <begin position="12"/>
        <end position="29"/>
    </location>
</feature>
<reference evidence="8 9" key="1">
    <citation type="submission" date="2016-04" db="EMBL/GenBank/DDBJ databases">
        <title>Draft Genome Sequences of Staphylococcus capitis Strain H36, S. capitis Strain H65, S. cohnii Strain H62, S. hominis Strain H69, Mycobacterium iranicum Strain H39, Plantibacter sp. Strain H53, Pseudomonas oryzihabitans Strain H72, and Microbacterium sp. Strain H83, isolated from residential settings.</title>
        <authorList>
            <person name="Lymperopoulou D."/>
            <person name="Adams R.I."/>
            <person name="Lindow S."/>
            <person name="Coil D.A."/>
            <person name="Jospin G."/>
            <person name="Eisen J.A."/>
        </authorList>
    </citation>
    <scope>NUCLEOTIDE SEQUENCE [LARGE SCALE GENOMIC DNA]</scope>
    <source>
        <strain evidence="8 9">H72</strain>
    </source>
</reference>
<feature type="domain" description="Copper resistance protein D" evidence="7">
    <location>
        <begin position="193"/>
        <end position="299"/>
    </location>
</feature>
<keyword evidence="4 6" id="KW-1133">Transmembrane helix</keyword>
<evidence type="ECO:0000313" key="9">
    <source>
        <dbReference type="Proteomes" id="UP000078356"/>
    </source>
</evidence>
<dbReference type="GO" id="GO:0046688">
    <property type="term" value="P:response to copper ion"/>
    <property type="evidence" value="ECO:0007669"/>
    <property type="project" value="UniProtKB-UniRule"/>
</dbReference>
<organism evidence="8 9">
    <name type="scientific">Pseudomonas oryzihabitans</name>
    <dbReference type="NCBI Taxonomy" id="47885"/>
    <lineage>
        <taxon>Bacteria</taxon>
        <taxon>Pseudomonadati</taxon>
        <taxon>Pseudomonadota</taxon>
        <taxon>Gammaproteobacteria</taxon>
        <taxon>Pseudomonadales</taxon>
        <taxon>Pseudomonadaceae</taxon>
        <taxon>Pseudomonas</taxon>
    </lineage>
</organism>
<accession>A0A178LEJ6</accession>
<comment type="caution">
    <text evidence="8">The sequence shown here is derived from an EMBL/GenBank/DDBJ whole genome shotgun (WGS) entry which is preliminary data.</text>
</comment>
<dbReference type="AlphaFoldDB" id="A0A178LEJ6"/>
<proteinExistence type="inferred from homology"/>
<dbReference type="PANTHER" id="PTHR34820">
    <property type="entry name" value="INNER MEMBRANE PROTEIN YEBZ"/>
    <property type="match status" value="1"/>
</dbReference>
<dbReference type="RefSeq" id="WP_017641152.1">
    <property type="nucleotide sequence ID" value="NZ_DAMALT010000024.1"/>
</dbReference>
<comment type="similarity">
    <text evidence="6">Belongs to the CopD family.</text>
</comment>
<evidence type="ECO:0000256" key="2">
    <source>
        <dbReference type="ARBA" id="ARBA00022475"/>
    </source>
</evidence>
<comment type="caution">
    <text evidence="6">Lacks conserved residue(s) required for the propagation of feature annotation.</text>
</comment>
<dbReference type="InterPro" id="IPR032694">
    <property type="entry name" value="CopC/D"/>
</dbReference>
<feature type="transmembrane region" description="Helical" evidence="6">
    <location>
        <begin position="278"/>
        <end position="300"/>
    </location>
</feature>
<evidence type="ECO:0000256" key="6">
    <source>
        <dbReference type="RuleBase" id="RU369037"/>
    </source>
</evidence>
<sequence>MEDPFSIGLRFALYADLMMLFGLALFGLYSLRGPERRSGMVLPFLPLLATSAATGLLLSVVSMVQMAKAMSGVEEWGEAIPHVEMMIAETELGTAWLIRMAALVAAAVTIAFNPRWPMASLTVVSLLAGVALATLAWAGHGAMDEGSRRFWHFSADILHLWASSGWFGALVAFALLLRPSKSETQASVQILSRTLTGFERAGAVIVVLIVFTGVMNYLLIVGPQIRGLAQSTYGLLLLGKLGLFGVMIGLASANRFLLSPALEQAVHQGDYTRAARSIRYSMALELGSAILVLGLIAWLGTLSPEMEAGK</sequence>
<dbReference type="Proteomes" id="UP000078356">
    <property type="component" value="Unassembled WGS sequence"/>
</dbReference>
<keyword evidence="6" id="KW-0186">Copper</keyword>
<dbReference type="OrthoDB" id="6053803at2"/>
<evidence type="ECO:0000256" key="5">
    <source>
        <dbReference type="ARBA" id="ARBA00023136"/>
    </source>
</evidence>
<dbReference type="Pfam" id="PF05425">
    <property type="entry name" value="CopD"/>
    <property type="match status" value="1"/>
</dbReference>
<keyword evidence="6" id="KW-0997">Cell inner membrane</keyword>
<keyword evidence="2 6" id="KW-1003">Cell membrane</keyword>
<comment type="subcellular location">
    <subcellularLocation>
        <location evidence="6">Cell inner membrane</location>
        <topology evidence="6">Multi-pass membrane protein</topology>
    </subcellularLocation>
    <subcellularLocation>
        <location evidence="1">Cell membrane</location>
        <topology evidence="1">Multi-pass membrane protein</topology>
    </subcellularLocation>
</comment>
<evidence type="ECO:0000256" key="1">
    <source>
        <dbReference type="ARBA" id="ARBA00004651"/>
    </source>
</evidence>